<accession>A0A1J5S5A7</accession>
<name>A0A1J5S5A7_9ZZZZ</name>
<dbReference type="PROSITE" id="PS50887">
    <property type="entry name" value="GGDEF"/>
    <property type="match status" value="1"/>
</dbReference>
<dbReference type="Gene3D" id="3.20.20.450">
    <property type="entry name" value="EAL domain"/>
    <property type="match status" value="1"/>
</dbReference>
<dbReference type="GO" id="GO:0000160">
    <property type="term" value="P:phosphorelay signal transduction system"/>
    <property type="evidence" value="ECO:0007669"/>
    <property type="project" value="InterPro"/>
</dbReference>
<evidence type="ECO:0000259" key="3">
    <source>
        <dbReference type="PROSITE" id="PS50887"/>
    </source>
</evidence>
<dbReference type="InterPro" id="IPR011006">
    <property type="entry name" value="CheY-like_superfamily"/>
</dbReference>
<evidence type="ECO:0000313" key="4">
    <source>
        <dbReference type="EMBL" id="OIQ99404.1"/>
    </source>
</evidence>
<dbReference type="CDD" id="cd01949">
    <property type="entry name" value="GGDEF"/>
    <property type="match status" value="1"/>
</dbReference>
<dbReference type="InterPro" id="IPR043128">
    <property type="entry name" value="Rev_trsase/Diguanyl_cyclase"/>
</dbReference>
<dbReference type="InterPro" id="IPR029787">
    <property type="entry name" value="Nucleotide_cyclase"/>
</dbReference>
<dbReference type="InterPro" id="IPR000160">
    <property type="entry name" value="GGDEF_dom"/>
</dbReference>
<dbReference type="PANTHER" id="PTHR44757">
    <property type="entry name" value="DIGUANYLATE CYCLASE DGCP"/>
    <property type="match status" value="1"/>
</dbReference>
<evidence type="ECO:0000259" key="1">
    <source>
        <dbReference type="PROSITE" id="PS50110"/>
    </source>
</evidence>
<dbReference type="Gene3D" id="3.40.50.2300">
    <property type="match status" value="1"/>
</dbReference>
<dbReference type="NCBIfam" id="TIGR00254">
    <property type="entry name" value="GGDEF"/>
    <property type="match status" value="1"/>
</dbReference>
<dbReference type="PROSITE" id="PS50883">
    <property type="entry name" value="EAL"/>
    <property type="match status" value="1"/>
</dbReference>
<dbReference type="PANTHER" id="PTHR44757:SF2">
    <property type="entry name" value="BIOFILM ARCHITECTURE MAINTENANCE PROTEIN MBAA"/>
    <property type="match status" value="1"/>
</dbReference>
<dbReference type="SMART" id="SM00267">
    <property type="entry name" value="GGDEF"/>
    <property type="match status" value="1"/>
</dbReference>
<dbReference type="Pfam" id="PF00072">
    <property type="entry name" value="Response_reg"/>
    <property type="match status" value="1"/>
</dbReference>
<dbReference type="SUPFAM" id="SSF141868">
    <property type="entry name" value="EAL domain-like"/>
    <property type="match status" value="1"/>
</dbReference>
<dbReference type="InterPro" id="IPR052155">
    <property type="entry name" value="Biofilm_reg_signaling"/>
</dbReference>
<dbReference type="InterPro" id="IPR001789">
    <property type="entry name" value="Sig_transdc_resp-reg_receiver"/>
</dbReference>
<dbReference type="InterPro" id="IPR035919">
    <property type="entry name" value="EAL_sf"/>
</dbReference>
<dbReference type="SUPFAM" id="SSF55073">
    <property type="entry name" value="Nucleotide cyclase"/>
    <property type="match status" value="1"/>
</dbReference>
<feature type="domain" description="EAL" evidence="2">
    <location>
        <begin position="311"/>
        <end position="564"/>
    </location>
</feature>
<organism evidence="4">
    <name type="scientific">mine drainage metagenome</name>
    <dbReference type="NCBI Taxonomy" id="410659"/>
    <lineage>
        <taxon>unclassified sequences</taxon>
        <taxon>metagenomes</taxon>
        <taxon>ecological metagenomes</taxon>
    </lineage>
</organism>
<dbReference type="Gene3D" id="3.30.70.270">
    <property type="match status" value="1"/>
</dbReference>
<protein>
    <submittedName>
        <fullName evidence="4">Phytochrome-like protein cph2</fullName>
    </submittedName>
</protein>
<dbReference type="CDD" id="cd00156">
    <property type="entry name" value="REC"/>
    <property type="match status" value="1"/>
</dbReference>
<sequence>MNPLRALIIEDSEDDTTLLLRELRRGGYEPEYARVETAEAMSTELSTHTWDIVFSDFSMPHFNAFDALALLCSTELDLPFIVVSGTIGEDRAVIAMKSGAHDYILKGNLKRLVPAVERELREARNREERRKADIAIHRLAYTDTVTNLPNRARFRELVQEAVLAGQREQRPIALLLTDLNGFKDVNDTLGHDIGDSLLQQVGLRLRSKLFAPDVVARLGGDEFGILLPQLAVCRDVRHVIKKIHDCLEAPFMIQGIPIAVETSIGVALMPEHGDNADILMQRADIAMYRAKQMASNYVVYANEFNRYSPERLGLMAELRDAIEQNQLLLHFQPKLELKTGRILSTEALVRWQHPRLGMLPPDKFILPAEQTGLIGPLTHWVLMDALKCHLNLHRDGFQSQVAVNLSARSLHDPHLPKLVADALDANGVKPDQLMLEVTESAIVLDPKRAEENLVALSNMGVSLSIDDFGTGYTSLASIKRLPVNEIKIDKSLVTNMLTDKKDAMIVRTVIEFGHNFGLAVVAEGVETQEVLDALAALGCDKVQGYFISKPQTFKQLQNWLSTCAWKTGGFDATI</sequence>
<dbReference type="EMBL" id="MLJW01000106">
    <property type="protein sequence ID" value="OIQ99404.1"/>
    <property type="molecule type" value="Genomic_DNA"/>
</dbReference>
<dbReference type="Pfam" id="PF00563">
    <property type="entry name" value="EAL"/>
    <property type="match status" value="1"/>
</dbReference>
<gene>
    <name evidence="4" type="primary">cph2_33</name>
    <name evidence="4" type="ORF">GALL_185010</name>
</gene>
<dbReference type="SUPFAM" id="SSF52172">
    <property type="entry name" value="CheY-like"/>
    <property type="match status" value="1"/>
</dbReference>
<comment type="caution">
    <text evidence="4">The sequence shown here is derived from an EMBL/GenBank/DDBJ whole genome shotgun (WGS) entry which is preliminary data.</text>
</comment>
<feature type="domain" description="GGDEF" evidence="3">
    <location>
        <begin position="170"/>
        <end position="303"/>
    </location>
</feature>
<dbReference type="SMART" id="SM00052">
    <property type="entry name" value="EAL"/>
    <property type="match status" value="1"/>
</dbReference>
<dbReference type="InterPro" id="IPR001633">
    <property type="entry name" value="EAL_dom"/>
</dbReference>
<reference evidence="4" key="1">
    <citation type="submission" date="2016-10" db="EMBL/GenBank/DDBJ databases">
        <title>Sequence of Gallionella enrichment culture.</title>
        <authorList>
            <person name="Poehlein A."/>
            <person name="Muehling M."/>
            <person name="Daniel R."/>
        </authorList>
    </citation>
    <scope>NUCLEOTIDE SEQUENCE</scope>
</reference>
<dbReference type="Pfam" id="PF00990">
    <property type="entry name" value="GGDEF"/>
    <property type="match status" value="1"/>
</dbReference>
<evidence type="ECO:0000259" key="2">
    <source>
        <dbReference type="PROSITE" id="PS50883"/>
    </source>
</evidence>
<dbReference type="SMART" id="SM00448">
    <property type="entry name" value="REC"/>
    <property type="match status" value="1"/>
</dbReference>
<dbReference type="PROSITE" id="PS50110">
    <property type="entry name" value="RESPONSE_REGULATORY"/>
    <property type="match status" value="1"/>
</dbReference>
<dbReference type="CDD" id="cd01948">
    <property type="entry name" value="EAL"/>
    <property type="match status" value="1"/>
</dbReference>
<feature type="domain" description="Response regulatory" evidence="1">
    <location>
        <begin position="5"/>
        <end position="121"/>
    </location>
</feature>
<dbReference type="AlphaFoldDB" id="A0A1J5S5A7"/>
<proteinExistence type="predicted"/>